<keyword evidence="2" id="KW-0812">Transmembrane</keyword>
<keyword evidence="2" id="KW-0472">Membrane</keyword>
<protein>
    <recommendedName>
        <fullName evidence="5">Glycoside hydrolase family 76 protein</fullName>
    </recommendedName>
</protein>
<feature type="compositionally biased region" description="Low complexity" evidence="1">
    <location>
        <begin position="172"/>
        <end position="193"/>
    </location>
</feature>
<dbReference type="Gene3D" id="1.50.10.20">
    <property type="match status" value="1"/>
</dbReference>
<feature type="transmembrane region" description="Helical" evidence="2">
    <location>
        <begin position="198"/>
        <end position="223"/>
    </location>
</feature>
<accession>A0ABR1JY93</accession>
<proteinExistence type="predicted"/>
<feature type="region of interest" description="Disordered" evidence="1">
    <location>
        <begin position="346"/>
        <end position="365"/>
    </location>
</feature>
<gene>
    <name evidence="3" type="ORF">VKT23_004972</name>
</gene>
<feature type="compositionally biased region" description="Polar residues" evidence="1">
    <location>
        <begin position="263"/>
        <end position="280"/>
    </location>
</feature>
<dbReference type="EMBL" id="JBANRG010000005">
    <property type="protein sequence ID" value="KAK7466243.1"/>
    <property type="molecule type" value="Genomic_DNA"/>
</dbReference>
<feature type="region of interest" description="Disordered" evidence="1">
    <location>
        <begin position="249"/>
        <end position="301"/>
    </location>
</feature>
<keyword evidence="4" id="KW-1185">Reference proteome</keyword>
<keyword evidence="2" id="KW-1133">Transmembrane helix</keyword>
<evidence type="ECO:0000313" key="4">
    <source>
        <dbReference type="Proteomes" id="UP001498398"/>
    </source>
</evidence>
<sequence>MANTDNLIRDGIGVANNGSCQSTGNAIPYNTGLAMEGLALLVALEGNSSTEQFLFDTITSTSSVAWNDQNGIIVSTSGPTAEGHPQEGGDGHLIRGLVAAFQALNDQSLHEFVKQYLAVQYNAVLDLATSGNNSIYGSSWAGPPFSEFSSENQTLALSILVNGIALTNTELTSTTGTTQSPSGTETSSSTSDSHSNKAGVIAGGIIGGLSFIILTTLVMIYFWRRQHRSTSALEINQFDYMPPIFPIDPISGRGASKQKRKNQNQSTVSARITSGSQQYRTGGKSRQNEGGPPTDIPPVGEVLSQPANIYERAGARNQVREATLQSQARRRDLSIEELVRMLNERLQPGPHWETEGAMPPEYQNS</sequence>
<name>A0ABR1JY93_9AGAR</name>
<evidence type="ECO:0000256" key="2">
    <source>
        <dbReference type="SAM" id="Phobius"/>
    </source>
</evidence>
<dbReference type="Proteomes" id="UP001498398">
    <property type="component" value="Unassembled WGS sequence"/>
</dbReference>
<evidence type="ECO:0008006" key="5">
    <source>
        <dbReference type="Google" id="ProtNLM"/>
    </source>
</evidence>
<evidence type="ECO:0000313" key="3">
    <source>
        <dbReference type="EMBL" id="KAK7466243.1"/>
    </source>
</evidence>
<evidence type="ECO:0000256" key="1">
    <source>
        <dbReference type="SAM" id="MobiDB-lite"/>
    </source>
</evidence>
<comment type="caution">
    <text evidence="3">The sequence shown here is derived from an EMBL/GenBank/DDBJ whole genome shotgun (WGS) entry which is preliminary data.</text>
</comment>
<feature type="region of interest" description="Disordered" evidence="1">
    <location>
        <begin position="172"/>
        <end position="195"/>
    </location>
</feature>
<organism evidence="3 4">
    <name type="scientific">Marasmiellus scandens</name>
    <dbReference type="NCBI Taxonomy" id="2682957"/>
    <lineage>
        <taxon>Eukaryota</taxon>
        <taxon>Fungi</taxon>
        <taxon>Dikarya</taxon>
        <taxon>Basidiomycota</taxon>
        <taxon>Agaricomycotina</taxon>
        <taxon>Agaricomycetes</taxon>
        <taxon>Agaricomycetidae</taxon>
        <taxon>Agaricales</taxon>
        <taxon>Marasmiineae</taxon>
        <taxon>Omphalotaceae</taxon>
        <taxon>Marasmiellus</taxon>
    </lineage>
</organism>
<reference evidence="3 4" key="1">
    <citation type="submission" date="2024-01" db="EMBL/GenBank/DDBJ databases">
        <title>A draft genome for the cacao thread blight pathogen Marasmiellus scandens.</title>
        <authorList>
            <person name="Baruah I.K."/>
            <person name="Leung J."/>
            <person name="Bukari Y."/>
            <person name="Amoako-Attah I."/>
            <person name="Meinhardt L.W."/>
            <person name="Bailey B.A."/>
            <person name="Cohen S.P."/>
        </authorList>
    </citation>
    <scope>NUCLEOTIDE SEQUENCE [LARGE SCALE GENOMIC DNA]</scope>
    <source>
        <strain evidence="3 4">GH-19</strain>
    </source>
</reference>